<name>A0A7J0BKE8_9BACT</name>
<comment type="caution">
    <text evidence="1">The sequence shown here is derived from an EMBL/GenBank/DDBJ whole genome shotgun (WGS) entry which is preliminary data.</text>
</comment>
<keyword evidence="2" id="KW-1185">Reference proteome</keyword>
<accession>A0A7J0BKE8</accession>
<protein>
    <submittedName>
        <fullName evidence="1">Uncharacterized protein</fullName>
    </submittedName>
</protein>
<evidence type="ECO:0000313" key="1">
    <source>
        <dbReference type="EMBL" id="GFM33534.1"/>
    </source>
</evidence>
<organism evidence="1 2">
    <name type="scientific">Desulfovibrio subterraneus</name>
    <dbReference type="NCBI Taxonomy" id="2718620"/>
    <lineage>
        <taxon>Bacteria</taxon>
        <taxon>Pseudomonadati</taxon>
        <taxon>Thermodesulfobacteriota</taxon>
        <taxon>Desulfovibrionia</taxon>
        <taxon>Desulfovibrionales</taxon>
        <taxon>Desulfovibrionaceae</taxon>
        <taxon>Desulfovibrio</taxon>
    </lineage>
</organism>
<dbReference type="Proteomes" id="UP000503840">
    <property type="component" value="Unassembled WGS sequence"/>
</dbReference>
<dbReference type="EMBL" id="BLVO01000013">
    <property type="protein sequence ID" value="GFM33534.1"/>
    <property type="molecule type" value="Genomic_DNA"/>
</dbReference>
<evidence type="ECO:0000313" key="2">
    <source>
        <dbReference type="Proteomes" id="UP000503840"/>
    </source>
</evidence>
<gene>
    <name evidence="1" type="ORF">DSM101010T_18990</name>
</gene>
<reference evidence="1 2" key="1">
    <citation type="submission" date="2020-05" db="EMBL/GenBank/DDBJ databases">
        <title>Draft genome sequence of Desulfovibrio sp. strain HN2T.</title>
        <authorList>
            <person name="Ueno A."/>
            <person name="Tamazawa S."/>
            <person name="Tamamura S."/>
            <person name="Murakami T."/>
            <person name="Kiyama T."/>
            <person name="Inomata H."/>
            <person name="Amano Y."/>
            <person name="Miyakawa K."/>
            <person name="Tamaki H."/>
            <person name="Naganuma T."/>
            <person name="Kaneko K."/>
        </authorList>
    </citation>
    <scope>NUCLEOTIDE SEQUENCE [LARGE SCALE GENOMIC DNA]</scope>
    <source>
        <strain evidence="1 2">HN2</strain>
    </source>
</reference>
<dbReference type="AlphaFoldDB" id="A0A7J0BKE8"/>
<proteinExistence type="predicted"/>
<sequence>MAAEPSQSYKQNVRIKQAKLLGTIHEAEVAYITFGHDALQQSRSLRIPQRTGIAFGQQPEVIQRDYSLAGSVGQNHRPSGGMHCSR</sequence>